<protein>
    <recommendedName>
        <fullName evidence="2">ABC-type transport auxiliary lipoprotein component domain-containing protein</fullName>
    </recommendedName>
</protein>
<organism evidence="3 4">
    <name type="scientific">SAR324 cluster bacterium</name>
    <dbReference type="NCBI Taxonomy" id="2024889"/>
    <lineage>
        <taxon>Bacteria</taxon>
        <taxon>Deltaproteobacteria</taxon>
        <taxon>SAR324 cluster</taxon>
    </lineage>
</organism>
<reference evidence="3 4" key="1">
    <citation type="journal article" date="2020" name="Biotechnol. Biofuels">
        <title>New insights from the biogas microbiome by comprehensive genome-resolved metagenomics of nearly 1600 species originating from multiple anaerobic digesters.</title>
        <authorList>
            <person name="Campanaro S."/>
            <person name="Treu L."/>
            <person name="Rodriguez-R L.M."/>
            <person name="Kovalovszki A."/>
            <person name="Ziels R.M."/>
            <person name="Maus I."/>
            <person name="Zhu X."/>
            <person name="Kougias P.G."/>
            <person name="Basile A."/>
            <person name="Luo G."/>
            <person name="Schluter A."/>
            <person name="Konstantinidis K.T."/>
            <person name="Angelidaki I."/>
        </authorList>
    </citation>
    <scope>NUCLEOTIDE SEQUENCE [LARGE SCALE GENOMIC DNA]</scope>
    <source>
        <strain evidence="3">AS27yjCOA_65</strain>
    </source>
</reference>
<proteinExistence type="predicted"/>
<evidence type="ECO:0000313" key="3">
    <source>
        <dbReference type="EMBL" id="NMC62775.1"/>
    </source>
</evidence>
<evidence type="ECO:0000313" key="4">
    <source>
        <dbReference type="Proteomes" id="UP000524246"/>
    </source>
</evidence>
<feature type="domain" description="ABC-type transport auxiliary lipoprotein component" evidence="2">
    <location>
        <begin position="40"/>
        <end position="192"/>
    </location>
</feature>
<dbReference type="SUPFAM" id="SSF159594">
    <property type="entry name" value="XCC0632-like"/>
    <property type="match status" value="1"/>
</dbReference>
<gene>
    <name evidence="3" type="ORF">GYA55_06350</name>
</gene>
<dbReference type="Proteomes" id="UP000524246">
    <property type="component" value="Unassembled WGS sequence"/>
</dbReference>
<comment type="caution">
    <text evidence="3">The sequence shown here is derived from an EMBL/GenBank/DDBJ whole genome shotgun (WGS) entry which is preliminary data.</text>
</comment>
<dbReference type="EMBL" id="JAAZON010000274">
    <property type="protein sequence ID" value="NMC62775.1"/>
    <property type="molecule type" value="Genomic_DNA"/>
</dbReference>
<sequence>MRNYLTALLLVVLLSSCSALFSPSRAPRVVFVLGGLNKTNTESRQSEGRLKLIIKDMSAPAFIDNERILFSRDGHTIASYQFSSWAQSPPKRIHDLMVERFANSGYFKSVNKGSGLINGDILINSELRSFYHDARQEPGNVVVSIYVELLDLKNRELLKSRLFNSQIPTSSYDAAGAAASFNNATETLIEEILTWTKSELGLKVEPS</sequence>
<feature type="signal peptide" evidence="1">
    <location>
        <begin position="1"/>
        <end position="21"/>
    </location>
</feature>
<dbReference type="PROSITE" id="PS51257">
    <property type="entry name" value="PROKAR_LIPOPROTEIN"/>
    <property type="match status" value="1"/>
</dbReference>
<feature type="chain" id="PRO_5031464215" description="ABC-type transport auxiliary lipoprotein component domain-containing protein" evidence="1">
    <location>
        <begin position="22"/>
        <end position="207"/>
    </location>
</feature>
<dbReference type="Pfam" id="PF03886">
    <property type="entry name" value="ABC_trans_aux"/>
    <property type="match status" value="1"/>
</dbReference>
<dbReference type="AlphaFoldDB" id="A0A7X9IL98"/>
<name>A0A7X9IL98_9DELT</name>
<evidence type="ECO:0000256" key="1">
    <source>
        <dbReference type="SAM" id="SignalP"/>
    </source>
</evidence>
<keyword evidence="1" id="KW-0732">Signal</keyword>
<dbReference type="InterPro" id="IPR005586">
    <property type="entry name" value="ABC_trans_aux"/>
</dbReference>
<accession>A0A7X9IL98</accession>
<dbReference type="Gene3D" id="3.40.50.10610">
    <property type="entry name" value="ABC-type transport auxiliary lipoprotein component"/>
    <property type="match status" value="1"/>
</dbReference>
<evidence type="ECO:0000259" key="2">
    <source>
        <dbReference type="Pfam" id="PF03886"/>
    </source>
</evidence>